<dbReference type="AlphaFoldDB" id="A0A9Q9ST44"/>
<accession>A0A9Q9ST44</accession>
<name>A0A9Q9ST44_MOOP1</name>
<proteinExistence type="predicted"/>
<organism evidence="1">
    <name type="scientific">Moorena producens (strain JHB)</name>
    <dbReference type="NCBI Taxonomy" id="1454205"/>
    <lineage>
        <taxon>Bacteria</taxon>
        <taxon>Bacillati</taxon>
        <taxon>Cyanobacteriota</taxon>
        <taxon>Cyanophyceae</taxon>
        <taxon>Coleofasciculales</taxon>
        <taxon>Coleofasciculaceae</taxon>
        <taxon>Moorena</taxon>
    </lineage>
</organism>
<reference evidence="1" key="2">
    <citation type="submission" date="2022-10" db="EMBL/GenBank/DDBJ databases">
        <authorList>
            <person name="Ngo T.-E."/>
        </authorList>
    </citation>
    <scope>NUCLEOTIDE SEQUENCE</scope>
    <source>
        <strain evidence="1">JHB</strain>
    </source>
</reference>
<dbReference type="EMBL" id="CP017708">
    <property type="protein sequence ID" value="WAN69165.1"/>
    <property type="molecule type" value="Genomic_DNA"/>
</dbReference>
<sequence>MHLLFLIPSLLYLDPEQFRNDKRDRVASAVAVGHAARTPNPIDQE</sequence>
<protein>
    <submittedName>
        <fullName evidence="1">Uncharacterized protein</fullName>
    </submittedName>
</protein>
<evidence type="ECO:0000313" key="1">
    <source>
        <dbReference type="EMBL" id="WAN69165.1"/>
    </source>
</evidence>
<dbReference type="Proteomes" id="UP000176944">
    <property type="component" value="Chromosome"/>
</dbReference>
<gene>
    <name evidence="1" type="ORF">BJP36_43180</name>
</gene>
<reference evidence="1" key="1">
    <citation type="journal article" date="2017" name="Proc. Natl. Acad. Sci. U.S.A.">
        <title>Comparative genomics uncovers the prolific and distinctive metabolic potential of the cyanobacterial genus Moorea.</title>
        <authorList>
            <person name="Leao T."/>
            <person name="Castelao G."/>
            <person name="Korobeynikov A."/>
            <person name="Monroe E.A."/>
            <person name="Podell S."/>
            <person name="Glukhov E."/>
            <person name="Allen E.E."/>
            <person name="Gerwick W.H."/>
            <person name="Gerwick L."/>
        </authorList>
    </citation>
    <scope>NUCLEOTIDE SEQUENCE</scope>
    <source>
        <strain evidence="1">JHB</strain>
    </source>
</reference>